<dbReference type="PANTHER" id="PTHR43481:SF4">
    <property type="entry name" value="GLYCEROL-1-PHOSPHATE PHOSPHOHYDROLASE 1-RELATED"/>
    <property type="match status" value="1"/>
</dbReference>
<organism evidence="1 2">
    <name type="scientific">Streptomyces coryli</name>
    <dbReference type="NCBI Taxonomy" id="1128680"/>
    <lineage>
        <taxon>Bacteria</taxon>
        <taxon>Bacillati</taxon>
        <taxon>Actinomycetota</taxon>
        <taxon>Actinomycetes</taxon>
        <taxon>Kitasatosporales</taxon>
        <taxon>Streptomycetaceae</taxon>
        <taxon>Streptomyces</taxon>
    </lineage>
</organism>
<dbReference type="AlphaFoldDB" id="A0A6G4U402"/>
<dbReference type="Gene3D" id="1.10.150.240">
    <property type="entry name" value="Putative phosphatase, domain 2"/>
    <property type="match status" value="1"/>
</dbReference>
<proteinExistence type="predicted"/>
<evidence type="ECO:0000313" key="2">
    <source>
        <dbReference type="Proteomes" id="UP000481583"/>
    </source>
</evidence>
<dbReference type="Pfam" id="PF00702">
    <property type="entry name" value="Hydrolase"/>
    <property type="match status" value="1"/>
</dbReference>
<gene>
    <name evidence="1" type="ORF">G5C51_24060</name>
</gene>
<name>A0A6G4U402_9ACTN</name>
<dbReference type="Gene3D" id="3.40.50.1000">
    <property type="entry name" value="HAD superfamily/HAD-like"/>
    <property type="match status" value="1"/>
</dbReference>
<dbReference type="PANTHER" id="PTHR43481">
    <property type="entry name" value="FRUCTOSE-1-PHOSPHATE PHOSPHATASE"/>
    <property type="match status" value="1"/>
</dbReference>
<sequence>MSQVAHEPLLVEVTATDGVRVRLADIRVLLFDMDGTLVDSQAAMDRHTRLWADRHGLDPEAVIRHSHGRRDIDVIRELAPGADPDAELAWFDEVSCTDSEGVRPAPGAGRLLAALPVGSWGVVTSATRAVSRARMGAAGLPVPEVLVCAEDVEEGKPSPQGYLGAAAKFGADPAHCLVVEDADAGLLAARAAGMRALAVDGAHRPVYGKRVAGLRAMSVVVGL</sequence>
<evidence type="ECO:0000313" key="1">
    <source>
        <dbReference type="EMBL" id="NGN66969.1"/>
    </source>
</evidence>
<dbReference type="SFLD" id="SFLDG01129">
    <property type="entry name" value="C1.5:_HAD__Beta-PGM__Phosphata"/>
    <property type="match status" value="1"/>
</dbReference>
<protein>
    <submittedName>
        <fullName evidence="1">HAD-IA family hydrolase</fullName>
    </submittedName>
</protein>
<dbReference type="EMBL" id="JAAKZV010000119">
    <property type="protein sequence ID" value="NGN66969.1"/>
    <property type="molecule type" value="Genomic_DNA"/>
</dbReference>
<dbReference type="InterPro" id="IPR023214">
    <property type="entry name" value="HAD_sf"/>
</dbReference>
<accession>A0A6G4U402</accession>
<dbReference type="NCBIfam" id="TIGR01509">
    <property type="entry name" value="HAD-SF-IA-v3"/>
    <property type="match status" value="1"/>
</dbReference>
<dbReference type="InterPro" id="IPR006439">
    <property type="entry name" value="HAD-SF_hydro_IA"/>
</dbReference>
<keyword evidence="1" id="KW-0378">Hydrolase</keyword>
<comment type="caution">
    <text evidence="1">The sequence shown here is derived from an EMBL/GenBank/DDBJ whole genome shotgun (WGS) entry which is preliminary data.</text>
</comment>
<dbReference type="InterPro" id="IPR036412">
    <property type="entry name" value="HAD-like_sf"/>
</dbReference>
<dbReference type="Proteomes" id="UP000481583">
    <property type="component" value="Unassembled WGS sequence"/>
</dbReference>
<dbReference type="InterPro" id="IPR051806">
    <property type="entry name" value="HAD-like_SPP"/>
</dbReference>
<dbReference type="SFLD" id="SFLDS00003">
    <property type="entry name" value="Haloacid_Dehalogenase"/>
    <property type="match status" value="1"/>
</dbReference>
<dbReference type="RefSeq" id="WP_165240275.1">
    <property type="nucleotide sequence ID" value="NZ_JAAKZV010000119.1"/>
</dbReference>
<dbReference type="InterPro" id="IPR023198">
    <property type="entry name" value="PGP-like_dom2"/>
</dbReference>
<reference evidence="1 2" key="1">
    <citation type="submission" date="2020-02" db="EMBL/GenBank/DDBJ databases">
        <title>Whole-genome analyses of novel actinobacteria.</title>
        <authorList>
            <person name="Sahin N."/>
        </authorList>
    </citation>
    <scope>NUCLEOTIDE SEQUENCE [LARGE SCALE GENOMIC DNA]</scope>
    <source>
        <strain evidence="1 2">A7024</strain>
    </source>
</reference>
<dbReference type="GO" id="GO:0050308">
    <property type="term" value="F:sugar-phosphatase activity"/>
    <property type="evidence" value="ECO:0007669"/>
    <property type="project" value="TreeGrafter"/>
</dbReference>
<keyword evidence="2" id="KW-1185">Reference proteome</keyword>
<dbReference type="SUPFAM" id="SSF56784">
    <property type="entry name" value="HAD-like"/>
    <property type="match status" value="1"/>
</dbReference>